<accession>A0A1V1NXM3</accession>
<dbReference type="Gene3D" id="3.40.50.300">
    <property type="entry name" value="P-loop containing nucleotide triphosphate hydrolases"/>
    <property type="match status" value="1"/>
</dbReference>
<dbReference type="InterPro" id="IPR003593">
    <property type="entry name" value="AAA+_ATPase"/>
</dbReference>
<dbReference type="GO" id="GO:0005524">
    <property type="term" value="F:ATP binding"/>
    <property type="evidence" value="ECO:0007669"/>
    <property type="project" value="InterPro"/>
</dbReference>
<gene>
    <name evidence="2" type="ORF">OMM_11684</name>
</gene>
<dbReference type="GO" id="GO:0016887">
    <property type="term" value="F:ATP hydrolysis activity"/>
    <property type="evidence" value="ECO:0007669"/>
    <property type="project" value="InterPro"/>
</dbReference>
<organism evidence="2 3">
    <name type="scientific">Candidatus Magnetoglobus multicellularis str. Araruama</name>
    <dbReference type="NCBI Taxonomy" id="890399"/>
    <lineage>
        <taxon>Bacteria</taxon>
        <taxon>Pseudomonadati</taxon>
        <taxon>Thermodesulfobacteriota</taxon>
        <taxon>Desulfobacteria</taxon>
        <taxon>Desulfobacterales</taxon>
        <taxon>Desulfobacteraceae</taxon>
        <taxon>Candidatus Magnetoglobus</taxon>
    </lineage>
</organism>
<protein>
    <submittedName>
        <fullName evidence="2">ATPase-like protein</fullName>
    </submittedName>
</protein>
<reference evidence="3" key="1">
    <citation type="submission" date="2012-11" db="EMBL/GenBank/DDBJ databases">
        <authorList>
            <person name="Lucero-Rivera Y.E."/>
            <person name="Tovar-Ramirez D."/>
        </authorList>
    </citation>
    <scope>NUCLEOTIDE SEQUENCE [LARGE SCALE GENOMIC DNA]</scope>
    <source>
        <strain evidence="3">Araruama</strain>
    </source>
</reference>
<dbReference type="EMBL" id="ATBP01001419">
    <property type="protein sequence ID" value="ETR67362.1"/>
    <property type="molecule type" value="Genomic_DNA"/>
</dbReference>
<dbReference type="SUPFAM" id="SSF52540">
    <property type="entry name" value="P-loop containing nucleoside triphosphate hydrolases"/>
    <property type="match status" value="1"/>
</dbReference>
<evidence type="ECO:0000313" key="3">
    <source>
        <dbReference type="Proteomes" id="UP000189670"/>
    </source>
</evidence>
<dbReference type="CDD" id="cd00009">
    <property type="entry name" value="AAA"/>
    <property type="match status" value="1"/>
</dbReference>
<dbReference type="Proteomes" id="UP000189670">
    <property type="component" value="Unassembled WGS sequence"/>
</dbReference>
<comment type="caution">
    <text evidence="2">The sequence shown here is derived from an EMBL/GenBank/DDBJ whole genome shotgun (WGS) entry which is preliminary data.</text>
</comment>
<name>A0A1V1NXM3_9BACT</name>
<dbReference type="AlphaFoldDB" id="A0A1V1NXM3"/>
<evidence type="ECO:0000259" key="1">
    <source>
        <dbReference type="SMART" id="SM00382"/>
    </source>
</evidence>
<dbReference type="Pfam" id="PF00004">
    <property type="entry name" value="AAA"/>
    <property type="match status" value="1"/>
</dbReference>
<dbReference type="InterPro" id="IPR027417">
    <property type="entry name" value="P-loop_NTPase"/>
</dbReference>
<evidence type="ECO:0000313" key="2">
    <source>
        <dbReference type="EMBL" id="ETR67362.1"/>
    </source>
</evidence>
<proteinExistence type="predicted"/>
<feature type="domain" description="AAA+ ATPase" evidence="1">
    <location>
        <begin position="58"/>
        <end position="247"/>
    </location>
</feature>
<feature type="non-terminal residue" evidence="2">
    <location>
        <position position="349"/>
    </location>
</feature>
<dbReference type="InterPro" id="IPR003959">
    <property type="entry name" value="ATPase_AAA_core"/>
</dbReference>
<dbReference type="SMART" id="SM00382">
    <property type="entry name" value="AAA"/>
    <property type="match status" value="1"/>
</dbReference>
<sequence>MEPEKEITMIQQKTILYKGQGETAKDLESYKVLVNTMKPEHYLASPGLRHAVNVALTLGQPLLVTGEPGTGKTQLAYSIAYEYSHLPDRALPLFKFHVKSTSVAQDLFYQYDAIRRFQDSHDKDKPIVPKKYIDFKALGLAILLTQPEKAKEYIPKMYQKYLHNGQPCRSIILLDEIDKAPRDLPNDILVEIENMEFSVKEIDEEAPFKANKNYRPIVVITSNSEKNLPDAFLRRCVYYHIPFPDEDSLKRIIIRRFQDDPKIKPHLTDDFIKVVNAHFTDIRNIPDLKKKPATAELLAWFSIILCLDLNLDPIFTELSKPEPDIKACSEQFRATYSVLAKSKSDLECI</sequence>